<evidence type="ECO:0000256" key="4">
    <source>
        <dbReference type="ARBA" id="ARBA00022840"/>
    </source>
</evidence>
<dbReference type="AlphaFoldDB" id="A0A2R5EUK2"/>
<evidence type="ECO:0000256" key="5">
    <source>
        <dbReference type="ARBA" id="ARBA00022917"/>
    </source>
</evidence>
<keyword evidence="5" id="KW-0648">Protein biosynthesis</keyword>
<dbReference type="Proteomes" id="UP000245202">
    <property type="component" value="Unassembled WGS sequence"/>
</dbReference>
<dbReference type="Gene3D" id="3.30.930.10">
    <property type="entry name" value="Bira Bifunctional Protein, Domain 2"/>
    <property type="match status" value="1"/>
</dbReference>
<proteinExistence type="predicted"/>
<dbReference type="Pfam" id="PF00587">
    <property type="entry name" value="tRNA-synt_2b"/>
    <property type="match status" value="1"/>
</dbReference>
<keyword evidence="3" id="KW-0547">Nucleotide-binding</keyword>
<evidence type="ECO:0000256" key="1">
    <source>
        <dbReference type="ARBA" id="ARBA00022490"/>
    </source>
</evidence>
<accession>A0A2R5EUK2</accession>
<keyword evidence="2 9" id="KW-0436">Ligase</keyword>
<dbReference type="InterPro" id="IPR044140">
    <property type="entry name" value="ProRS_anticodon_short"/>
</dbReference>
<dbReference type="SUPFAM" id="SSF52954">
    <property type="entry name" value="Class II aaRS ABD-related"/>
    <property type="match status" value="1"/>
</dbReference>
<keyword evidence="1" id="KW-0963">Cytoplasm</keyword>
<dbReference type="InterPro" id="IPR036621">
    <property type="entry name" value="Anticodon-bd_dom_sf"/>
</dbReference>
<dbReference type="GO" id="GO:0140096">
    <property type="term" value="F:catalytic activity, acting on a protein"/>
    <property type="evidence" value="ECO:0007669"/>
    <property type="project" value="UniProtKB-ARBA"/>
</dbReference>
<evidence type="ECO:0000313" key="9">
    <source>
        <dbReference type="EMBL" id="GBG10366.1"/>
    </source>
</evidence>
<dbReference type="Gene3D" id="3.40.50.800">
    <property type="entry name" value="Anticodon-binding domain"/>
    <property type="match status" value="1"/>
</dbReference>
<dbReference type="GO" id="GO:0005524">
    <property type="term" value="F:ATP binding"/>
    <property type="evidence" value="ECO:0007669"/>
    <property type="project" value="UniProtKB-KW"/>
</dbReference>
<organism evidence="9 10">
    <name type="scientific">Paenibacillus agaridevorans</name>
    <dbReference type="NCBI Taxonomy" id="171404"/>
    <lineage>
        <taxon>Bacteria</taxon>
        <taxon>Bacillati</taxon>
        <taxon>Bacillota</taxon>
        <taxon>Bacilli</taxon>
        <taxon>Bacillales</taxon>
        <taxon>Paenibacillaceae</taxon>
        <taxon>Paenibacillus</taxon>
    </lineage>
</organism>
<evidence type="ECO:0000256" key="2">
    <source>
        <dbReference type="ARBA" id="ARBA00022598"/>
    </source>
</evidence>
<dbReference type="InterPro" id="IPR045864">
    <property type="entry name" value="aa-tRNA-synth_II/BPL/LPL"/>
</dbReference>
<dbReference type="PANTHER" id="PTHR42753:SF2">
    <property type="entry name" value="PROLINE--TRNA LIGASE"/>
    <property type="match status" value="1"/>
</dbReference>
<dbReference type="PANTHER" id="PTHR42753">
    <property type="entry name" value="MITOCHONDRIAL RIBOSOME PROTEIN L39/PROLYL-TRNA LIGASE FAMILY MEMBER"/>
    <property type="match status" value="1"/>
</dbReference>
<name>A0A2R5EUK2_9BACL</name>
<dbReference type="InterPro" id="IPR002314">
    <property type="entry name" value="aa-tRNA-synt_IIb"/>
</dbReference>
<dbReference type="GO" id="GO:0005829">
    <property type="term" value="C:cytosol"/>
    <property type="evidence" value="ECO:0007669"/>
    <property type="project" value="TreeGrafter"/>
</dbReference>
<reference evidence="9 10" key="1">
    <citation type="submission" date="2017-08" db="EMBL/GenBank/DDBJ databases">
        <title>Substantial Increase in Enzyme Production by Combined Drug-Resistance Mutations in Paenibacillus agaridevorans.</title>
        <authorList>
            <person name="Tanaka Y."/>
            <person name="Funane K."/>
            <person name="Hosaka T."/>
            <person name="Shiwa Y."/>
            <person name="Fujita N."/>
            <person name="Miyazaki T."/>
            <person name="Yoshikawa H."/>
            <person name="Murakami K."/>
            <person name="Kasahara K."/>
            <person name="Inaoka T."/>
            <person name="Hiraga Y."/>
            <person name="Ochi K."/>
        </authorList>
    </citation>
    <scope>NUCLEOTIDE SEQUENCE [LARGE SCALE GENOMIC DNA]</scope>
    <source>
        <strain evidence="9 10">T-3040</strain>
    </source>
</reference>
<dbReference type="CDD" id="cd00861">
    <property type="entry name" value="ProRS_anticodon_short"/>
    <property type="match status" value="1"/>
</dbReference>
<evidence type="ECO:0000259" key="7">
    <source>
        <dbReference type="Pfam" id="PF00587"/>
    </source>
</evidence>
<dbReference type="FunFam" id="3.40.50.800:FF:000011">
    <property type="entry name" value="Proline--tRNA ligase"/>
    <property type="match status" value="1"/>
</dbReference>
<evidence type="ECO:0000313" key="10">
    <source>
        <dbReference type="Proteomes" id="UP000245202"/>
    </source>
</evidence>
<feature type="domain" description="Anticodon-binding" evidence="8">
    <location>
        <begin position="71"/>
        <end position="159"/>
    </location>
</feature>
<feature type="domain" description="Aminoacyl-tRNA synthetase class II (G/ P/ S/T)" evidence="7">
    <location>
        <begin position="2"/>
        <end position="54"/>
    </location>
</feature>
<keyword evidence="4" id="KW-0067">ATP-binding</keyword>
<evidence type="ECO:0000256" key="3">
    <source>
        <dbReference type="ARBA" id="ARBA00022741"/>
    </source>
</evidence>
<sequence>MKGIEVGHVFKLGTKYSEALGASYLDANGREQSIIMGCYGIGVSRVVAAIVEQHHDERGMVWSATVAPYLVHLVPVSVKDETQRQIAEDLYVSLQSLGIEVLMDDRDERAGVKFKDADLLGMPIRIVVGKDAADGNVEYAERHSGEKRLVPVAEALDRISGAKAASLL</sequence>
<dbReference type="Pfam" id="PF03129">
    <property type="entry name" value="HGTP_anticodon"/>
    <property type="match status" value="1"/>
</dbReference>
<protein>
    <submittedName>
        <fullName evidence="9">Putative proline--tRNA ligase</fullName>
    </submittedName>
</protein>
<dbReference type="GO" id="GO:0006433">
    <property type="term" value="P:prolyl-tRNA aminoacylation"/>
    <property type="evidence" value="ECO:0007669"/>
    <property type="project" value="TreeGrafter"/>
</dbReference>
<dbReference type="InterPro" id="IPR004154">
    <property type="entry name" value="Anticodon-bd"/>
</dbReference>
<dbReference type="SUPFAM" id="SSF55681">
    <property type="entry name" value="Class II aaRS and biotin synthetases"/>
    <property type="match status" value="1"/>
</dbReference>
<dbReference type="InterPro" id="IPR050062">
    <property type="entry name" value="Pro-tRNA_synthetase"/>
</dbReference>
<keyword evidence="10" id="KW-1185">Reference proteome</keyword>
<dbReference type="EMBL" id="BDQX01000317">
    <property type="protein sequence ID" value="GBG10366.1"/>
    <property type="molecule type" value="Genomic_DNA"/>
</dbReference>
<gene>
    <name evidence="9" type="ORF">PAT3040_05096</name>
</gene>
<dbReference type="GO" id="GO:0016740">
    <property type="term" value="F:transferase activity"/>
    <property type="evidence" value="ECO:0007669"/>
    <property type="project" value="UniProtKB-ARBA"/>
</dbReference>
<comment type="caution">
    <text evidence="9">The sequence shown here is derived from an EMBL/GenBank/DDBJ whole genome shotgun (WGS) entry which is preliminary data.</text>
</comment>
<dbReference type="GO" id="GO:0004827">
    <property type="term" value="F:proline-tRNA ligase activity"/>
    <property type="evidence" value="ECO:0007669"/>
    <property type="project" value="TreeGrafter"/>
</dbReference>
<keyword evidence="6" id="KW-0030">Aminoacyl-tRNA synthetase</keyword>
<evidence type="ECO:0000256" key="6">
    <source>
        <dbReference type="ARBA" id="ARBA00023146"/>
    </source>
</evidence>
<evidence type="ECO:0000259" key="8">
    <source>
        <dbReference type="Pfam" id="PF03129"/>
    </source>
</evidence>